<dbReference type="EMBL" id="JACRST010000008">
    <property type="protein sequence ID" value="MBC8546677.1"/>
    <property type="molecule type" value="Genomic_DNA"/>
</dbReference>
<dbReference type="PANTHER" id="PTHR44846">
    <property type="entry name" value="MANNOSYL-D-GLYCERATE TRANSPORT/METABOLISM SYSTEM REPRESSOR MNGR-RELATED"/>
    <property type="match status" value="1"/>
</dbReference>
<feature type="domain" description="HTH gntR-type" evidence="4">
    <location>
        <begin position="13"/>
        <end position="81"/>
    </location>
</feature>
<dbReference type="PRINTS" id="PR00035">
    <property type="entry name" value="HTHGNTR"/>
</dbReference>
<dbReference type="AlphaFoldDB" id="A0A926I072"/>
<evidence type="ECO:0000256" key="3">
    <source>
        <dbReference type="ARBA" id="ARBA00023163"/>
    </source>
</evidence>
<dbReference type="GO" id="GO:0045892">
    <property type="term" value="P:negative regulation of DNA-templated transcription"/>
    <property type="evidence" value="ECO:0007669"/>
    <property type="project" value="TreeGrafter"/>
</dbReference>
<dbReference type="InterPro" id="IPR011663">
    <property type="entry name" value="UTRA"/>
</dbReference>
<dbReference type="SUPFAM" id="SSF64288">
    <property type="entry name" value="Chorismate lyase-like"/>
    <property type="match status" value="1"/>
</dbReference>
<dbReference type="InterPro" id="IPR050679">
    <property type="entry name" value="Bact_HTH_transcr_reg"/>
</dbReference>
<dbReference type="InterPro" id="IPR036388">
    <property type="entry name" value="WH-like_DNA-bd_sf"/>
</dbReference>
<keyword evidence="3" id="KW-0804">Transcription</keyword>
<dbReference type="PROSITE" id="PS50949">
    <property type="entry name" value="HTH_GNTR"/>
    <property type="match status" value="1"/>
</dbReference>
<dbReference type="SUPFAM" id="SSF46785">
    <property type="entry name" value="Winged helix' DNA-binding domain"/>
    <property type="match status" value="1"/>
</dbReference>
<evidence type="ECO:0000313" key="5">
    <source>
        <dbReference type="EMBL" id="MBC8546677.1"/>
    </source>
</evidence>
<dbReference type="RefSeq" id="WP_249282756.1">
    <property type="nucleotide sequence ID" value="NZ_JACRST010000008.1"/>
</dbReference>
<organism evidence="5 6">
    <name type="scientific">Ligaoa zhengdingensis</name>
    <dbReference type="NCBI Taxonomy" id="2763658"/>
    <lineage>
        <taxon>Bacteria</taxon>
        <taxon>Bacillati</taxon>
        <taxon>Bacillota</taxon>
        <taxon>Clostridia</taxon>
        <taxon>Eubacteriales</taxon>
        <taxon>Oscillospiraceae</taxon>
        <taxon>Ligaoa</taxon>
    </lineage>
</organism>
<comment type="caution">
    <text evidence="5">The sequence shown here is derived from an EMBL/GenBank/DDBJ whole genome shotgun (WGS) entry which is preliminary data.</text>
</comment>
<dbReference type="GO" id="GO:0003677">
    <property type="term" value="F:DNA binding"/>
    <property type="evidence" value="ECO:0007669"/>
    <property type="project" value="UniProtKB-KW"/>
</dbReference>
<dbReference type="Pfam" id="PF07702">
    <property type="entry name" value="UTRA"/>
    <property type="match status" value="1"/>
</dbReference>
<protein>
    <submittedName>
        <fullName evidence="5">GntR family transcriptional regulator</fullName>
    </submittedName>
</protein>
<keyword evidence="6" id="KW-1185">Reference proteome</keyword>
<dbReference type="CDD" id="cd07377">
    <property type="entry name" value="WHTH_GntR"/>
    <property type="match status" value="1"/>
</dbReference>
<dbReference type="PANTHER" id="PTHR44846:SF17">
    <property type="entry name" value="GNTR-FAMILY TRANSCRIPTIONAL REGULATOR"/>
    <property type="match status" value="1"/>
</dbReference>
<dbReference type="SMART" id="SM00866">
    <property type="entry name" value="UTRA"/>
    <property type="match status" value="1"/>
</dbReference>
<gene>
    <name evidence="5" type="ORF">H8711_06975</name>
</gene>
<sequence>MADHYELPHFGGKLMSAQVSALLMKEIKQGIFANSEKLPSEVELAERLGVSRTVIRDALSDIEREGFIERVRGIGTVICRDIVNLTNRFDLKLEYNELIENSGYRPHSDSIRLRLEYADEKTAELLCVDEGSRLIVCEKRVLAGQTPCIYSIDYLPYELFGKVDYTDLDWSQPVFDLLDKYCGLIITTSISKVSATNADEFIRSKLNVQPKQALILLDEVGYCKLSRPVMRSLEFYTDFFDFTMLRKKF</sequence>
<dbReference type="Gene3D" id="1.10.10.10">
    <property type="entry name" value="Winged helix-like DNA-binding domain superfamily/Winged helix DNA-binding domain"/>
    <property type="match status" value="1"/>
</dbReference>
<keyword evidence="2" id="KW-0238">DNA-binding</keyword>
<dbReference type="GO" id="GO:0003700">
    <property type="term" value="F:DNA-binding transcription factor activity"/>
    <property type="evidence" value="ECO:0007669"/>
    <property type="project" value="InterPro"/>
</dbReference>
<reference evidence="5" key="1">
    <citation type="submission" date="2020-08" db="EMBL/GenBank/DDBJ databases">
        <title>Genome public.</title>
        <authorList>
            <person name="Liu C."/>
            <person name="Sun Q."/>
        </authorList>
    </citation>
    <scope>NUCLEOTIDE SEQUENCE</scope>
    <source>
        <strain evidence="5">NSJ-31</strain>
    </source>
</reference>
<dbReference type="Pfam" id="PF00392">
    <property type="entry name" value="GntR"/>
    <property type="match status" value="1"/>
</dbReference>
<dbReference type="SMART" id="SM00345">
    <property type="entry name" value="HTH_GNTR"/>
    <property type="match status" value="1"/>
</dbReference>
<dbReference type="Gene3D" id="3.40.1410.10">
    <property type="entry name" value="Chorismate lyase-like"/>
    <property type="match status" value="1"/>
</dbReference>
<dbReference type="InterPro" id="IPR028978">
    <property type="entry name" value="Chorismate_lyase_/UTRA_dom_sf"/>
</dbReference>
<evidence type="ECO:0000313" key="6">
    <source>
        <dbReference type="Proteomes" id="UP000653127"/>
    </source>
</evidence>
<accession>A0A926I072</accession>
<dbReference type="InterPro" id="IPR000524">
    <property type="entry name" value="Tscrpt_reg_HTH_GntR"/>
</dbReference>
<keyword evidence="1" id="KW-0805">Transcription regulation</keyword>
<evidence type="ECO:0000259" key="4">
    <source>
        <dbReference type="PROSITE" id="PS50949"/>
    </source>
</evidence>
<proteinExistence type="predicted"/>
<dbReference type="Proteomes" id="UP000653127">
    <property type="component" value="Unassembled WGS sequence"/>
</dbReference>
<evidence type="ECO:0000256" key="2">
    <source>
        <dbReference type="ARBA" id="ARBA00023125"/>
    </source>
</evidence>
<name>A0A926I072_9FIRM</name>
<dbReference type="InterPro" id="IPR036390">
    <property type="entry name" value="WH_DNA-bd_sf"/>
</dbReference>
<evidence type="ECO:0000256" key="1">
    <source>
        <dbReference type="ARBA" id="ARBA00023015"/>
    </source>
</evidence>